<protein>
    <submittedName>
        <fullName evidence="1">Histidine phosphatase superfamily</fullName>
    </submittedName>
</protein>
<dbReference type="InterPro" id="IPR001345">
    <property type="entry name" value="PG/BPGM_mutase_AS"/>
</dbReference>
<dbReference type="EMBL" id="JARKIE010000006">
    <property type="protein sequence ID" value="KAJ7706848.1"/>
    <property type="molecule type" value="Genomic_DNA"/>
</dbReference>
<gene>
    <name evidence="1" type="ORF">B0H17DRAFT_1034640</name>
</gene>
<dbReference type="SUPFAM" id="SSF53254">
    <property type="entry name" value="Phosphoglycerate mutase-like"/>
    <property type="match status" value="1"/>
</dbReference>
<dbReference type="Pfam" id="PF00300">
    <property type="entry name" value="His_Phos_1"/>
    <property type="match status" value="1"/>
</dbReference>
<dbReference type="InterPro" id="IPR029033">
    <property type="entry name" value="His_PPase_superfam"/>
</dbReference>
<dbReference type="GO" id="GO:0005737">
    <property type="term" value="C:cytoplasm"/>
    <property type="evidence" value="ECO:0007669"/>
    <property type="project" value="TreeGrafter"/>
</dbReference>
<keyword evidence="2" id="KW-1185">Reference proteome</keyword>
<accession>A0AAD7GWP3</accession>
<sequence>MDLDAVPASTAEKSTPISKKIHILRHGQAIHNVQRGYPLRDPPLTDQGIAEARAVSLAFQPDLIICSPMVRTIQTALAAFPDLLPLHQSKTTLEIWPDLREAHDAICNKGVARTQLAAAYPELDFSRCREDWDYEAHSDEVAIQRAKRVRAVLAERPEQSILLISHRGFIDYLVSGPRFSNCELRSYIFGPENTLVRAT</sequence>
<organism evidence="1 2">
    <name type="scientific">Mycena rosella</name>
    <name type="common">Pink bonnet</name>
    <name type="synonym">Agaricus rosellus</name>
    <dbReference type="NCBI Taxonomy" id="1033263"/>
    <lineage>
        <taxon>Eukaryota</taxon>
        <taxon>Fungi</taxon>
        <taxon>Dikarya</taxon>
        <taxon>Basidiomycota</taxon>
        <taxon>Agaricomycotina</taxon>
        <taxon>Agaricomycetes</taxon>
        <taxon>Agaricomycetidae</taxon>
        <taxon>Agaricales</taxon>
        <taxon>Marasmiineae</taxon>
        <taxon>Mycenaceae</taxon>
        <taxon>Mycena</taxon>
    </lineage>
</organism>
<reference evidence="1" key="1">
    <citation type="submission" date="2023-03" db="EMBL/GenBank/DDBJ databases">
        <title>Massive genome expansion in bonnet fungi (Mycena s.s.) driven by repeated elements and novel gene families across ecological guilds.</title>
        <authorList>
            <consortium name="Lawrence Berkeley National Laboratory"/>
            <person name="Harder C.B."/>
            <person name="Miyauchi S."/>
            <person name="Viragh M."/>
            <person name="Kuo A."/>
            <person name="Thoen E."/>
            <person name="Andreopoulos B."/>
            <person name="Lu D."/>
            <person name="Skrede I."/>
            <person name="Drula E."/>
            <person name="Henrissat B."/>
            <person name="Morin E."/>
            <person name="Kohler A."/>
            <person name="Barry K."/>
            <person name="LaButti K."/>
            <person name="Morin E."/>
            <person name="Salamov A."/>
            <person name="Lipzen A."/>
            <person name="Mereny Z."/>
            <person name="Hegedus B."/>
            <person name="Baldrian P."/>
            <person name="Stursova M."/>
            <person name="Weitz H."/>
            <person name="Taylor A."/>
            <person name="Grigoriev I.V."/>
            <person name="Nagy L.G."/>
            <person name="Martin F."/>
            <person name="Kauserud H."/>
        </authorList>
    </citation>
    <scope>NUCLEOTIDE SEQUENCE</scope>
    <source>
        <strain evidence="1">CBHHK067</strain>
    </source>
</reference>
<dbReference type="Proteomes" id="UP001221757">
    <property type="component" value="Unassembled WGS sequence"/>
</dbReference>
<dbReference type="PROSITE" id="PS00175">
    <property type="entry name" value="PG_MUTASE"/>
    <property type="match status" value="1"/>
</dbReference>
<dbReference type="AlphaFoldDB" id="A0AAD7GWP3"/>
<comment type="caution">
    <text evidence="1">The sequence shown here is derived from an EMBL/GenBank/DDBJ whole genome shotgun (WGS) entry which is preliminary data.</text>
</comment>
<dbReference type="InterPro" id="IPR013078">
    <property type="entry name" value="His_Pase_superF_clade-1"/>
</dbReference>
<evidence type="ECO:0000313" key="2">
    <source>
        <dbReference type="Proteomes" id="UP001221757"/>
    </source>
</evidence>
<dbReference type="PANTHER" id="PTHR48100:SF54">
    <property type="entry name" value="PHOSPHATASE SPAC5H10.03-RELATED"/>
    <property type="match status" value="1"/>
</dbReference>
<proteinExistence type="predicted"/>
<dbReference type="InterPro" id="IPR050275">
    <property type="entry name" value="PGM_Phosphatase"/>
</dbReference>
<dbReference type="SMART" id="SM00855">
    <property type="entry name" value="PGAM"/>
    <property type="match status" value="1"/>
</dbReference>
<dbReference type="PANTHER" id="PTHR48100">
    <property type="entry name" value="BROAD-SPECIFICITY PHOSPHATASE YOR283W-RELATED"/>
    <property type="match status" value="1"/>
</dbReference>
<name>A0AAD7GWP3_MYCRO</name>
<dbReference type="GO" id="GO:0016791">
    <property type="term" value="F:phosphatase activity"/>
    <property type="evidence" value="ECO:0007669"/>
    <property type="project" value="TreeGrafter"/>
</dbReference>
<evidence type="ECO:0000313" key="1">
    <source>
        <dbReference type="EMBL" id="KAJ7706848.1"/>
    </source>
</evidence>
<dbReference type="CDD" id="cd07067">
    <property type="entry name" value="HP_PGM_like"/>
    <property type="match status" value="1"/>
</dbReference>
<dbReference type="Gene3D" id="3.40.50.1240">
    <property type="entry name" value="Phosphoglycerate mutase-like"/>
    <property type="match status" value="1"/>
</dbReference>